<protein>
    <submittedName>
        <fullName evidence="1">Uncharacterized protein</fullName>
    </submittedName>
</protein>
<reference evidence="2" key="1">
    <citation type="journal article" date="2018" name="BMC Genomics">
        <title>Genomic insights into host adaptation between the wheat stripe rust pathogen (Puccinia striiformis f. sp. tritici) and the barley stripe rust pathogen (Puccinia striiformis f. sp. hordei).</title>
        <authorList>
            <person name="Xia C."/>
            <person name="Wang M."/>
            <person name="Yin C."/>
            <person name="Cornejo O.E."/>
            <person name="Hulbert S.H."/>
            <person name="Chen X."/>
        </authorList>
    </citation>
    <scope>NUCLEOTIDE SEQUENCE [LARGE SCALE GENOMIC DNA]</scope>
    <source>
        <strain evidence="2">93-210</strain>
    </source>
</reference>
<evidence type="ECO:0000313" key="2">
    <source>
        <dbReference type="Proteomes" id="UP001060170"/>
    </source>
</evidence>
<dbReference type="EMBL" id="CM045876">
    <property type="protein sequence ID" value="KAI7942098.1"/>
    <property type="molecule type" value="Genomic_DNA"/>
</dbReference>
<dbReference type="Proteomes" id="UP001060170">
    <property type="component" value="Chromosome 12"/>
</dbReference>
<proteinExistence type="predicted"/>
<reference evidence="1 2" key="3">
    <citation type="journal article" date="2022" name="Microbiol. Spectr.">
        <title>Folding features and dynamics of 3D genome architecture in plant fungal pathogens.</title>
        <authorList>
            <person name="Xia C."/>
        </authorList>
    </citation>
    <scope>NUCLEOTIDE SEQUENCE [LARGE SCALE GENOMIC DNA]</scope>
    <source>
        <strain evidence="1 2">93-210</strain>
    </source>
</reference>
<evidence type="ECO:0000313" key="1">
    <source>
        <dbReference type="EMBL" id="KAI7942098.1"/>
    </source>
</evidence>
<organism evidence="1 2">
    <name type="scientific">Puccinia striiformis f. sp. tritici</name>
    <dbReference type="NCBI Taxonomy" id="168172"/>
    <lineage>
        <taxon>Eukaryota</taxon>
        <taxon>Fungi</taxon>
        <taxon>Dikarya</taxon>
        <taxon>Basidiomycota</taxon>
        <taxon>Pucciniomycotina</taxon>
        <taxon>Pucciniomycetes</taxon>
        <taxon>Pucciniales</taxon>
        <taxon>Pucciniaceae</taxon>
        <taxon>Puccinia</taxon>
    </lineage>
</organism>
<name>A0ACC0DZ37_9BASI</name>
<sequence>MLNIEIEIRLGVVVPFYLVQAKPVRVLTAELVVCKITGKKAVDTGSSKADPEEWRAAQTYIPKRQSNLTWRSVPWQQCSVSFEDQ</sequence>
<reference evidence="2" key="2">
    <citation type="journal article" date="2018" name="Mol. Plant Microbe Interact.">
        <title>Genome sequence resources for the wheat stripe rust pathogen (Puccinia striiformis f. sp. tritici) and the barley stripe rust pathogen (Puccinia striiformis f. sp. hordei).</title>
        <authorList>
            <person name="Xia C."/>
            <person name="Wang M."/>
            <person name="Yin C."/>
            <person name="Cornejo O.E."/>
            <person name="Hulbert S.H."/>
            <person name="Chen X."/>
        </authorList>
    </citation>
    <scope>NUCLEOTIDE SEQUENCE [LARGE SCALE GENOMIC DNA]</scope>
    <source>
        <strain evidence="2">93-210</strain>
    </source>
</reference>
<comment type="caution">
    <text evidence="1">The sequence shown here is derived from an EMBL/GenBank/DDBJ whole genome shotgun (WGS) entry which is preliminary data.</text>
</comment>
<keyword evidence="2" id="KW-1185">Reference proteome</keyword>
<gene>
    <name evidence="1" type="ORF">MJO28_012125</name>
</gene>
<accession>A0ACC0DZ37</accession>